<dbReference type="AlphaFoldDB" id="A0A4Z2FFC4"/>
<evidence type="ECO:0000313" key="3">
    <source>
        <dbReference type="Proteomes" id="UP000314294"/>
    </source>
</evidence>
<feature type="region of interest" description="Disordered" evidence="1">
    <location>
        <begin position="43"/>
        <end position="110"/>
    </location>
</feature>
<comment type="caution">
    <text evidence="2">The sequence shown here is derived from an EMBL/GenBank/DDBJ whole genome shotgun (WGS) entry which is preliminary data.</text>
</comment>
<dbReference type="Proteomes" id="UP000314294">
    <property type="component" value="Unassembled WGS sequence"/>
</dbReference>
<protein>
    <submittedName>
        <fullName evidence="2">Uncharacterized protein</fullName>
    </submittedName>
</protein>
<evidence type="ECO:0000256" key="1">
    <source>
        <dbReference type="SAM" id="MobiDB-lite"/>
    </source>
</evidence>
<reference evidence="2 3" key="1">
    <citation type="submission" date="2019-03" db="EMBL/GenBank/DDBJ databases">
        <title>First draft genome of Liparis tanakae, snailfish: a comprehensive survey of snailfish specific genes.</title>
        <authorList>
            <person name="Kim W."/>
            <person name="Song I."/>
            <person name="Jeong J.-H."/>
            <person name="Kim D."/>
            <person name="Kim S."/>
            <person name="Ryu S."/>
            <person name="Song J.Y."/>
            <person name="Lee S.K."/>
        </authorList>
    </citation>
    <scope>NUCLEOTIDE SEQUENCE [LARGE SCALE GENOMIC DNA]</scope>
    <source>
        <tissue evidence="2">Muscle</tissue>
    </source>
</reference>
<name>A0A4Z2FFC4_9TELE</name>
<gene>
    <name evidence="2" type="ORF">EYF80_050199</name>
</gene>
<dbReference type="EMBL" id="SRLO01001262">
    <property type="protein sequence ID" value="TNN39641.1"/>
    <property type="molecule type" value="Genomic_DNA"/>
</dbReference>
<evidence type="ECO:0000313" key="2">
    <source>
        <dbReference type="EMBL" id="TNN39641.1"/>
    </source>
</evidence>
<keyword evidence="3" id="KW-1185">Reference proteome</keyword>
<proteinExistence type="predicted"/>
<accession>A0A4Z2FFC4</accession>
<sequence length="184" mass="20277">MFPKFKCQCWHWSPTQPGRHAQLPVAALHCPFTHGLSHSFASVTPGSAESSPAAESRSAVVSIRRLRTRPPQPEPEPEPQPEPEPEPEQARRGAPYISPQPKRWLLRGKRAPPPLPLPLLLRGGETATRRAAGAVRGSRFNGRPVRVLAPRCGSVCLRGGSSSLGTRFTSFQWFRFPAPHRAAY</sequence>
<organism evidence="2 3">
    <name type="scientific">Liparis tanakae</name>
    <name type="common">Tanaka's snailfish</name>
    <dbReference type="NCBI Taxonomy" id="230148"/>
    <lineage>
        <taxon>Eukaryota</taxon>
        <taxon>Metazoa</taxon>
        <taxon>Chordata</taxon>
        <taxon>Craniata</taxon>
        <taxon>Vertebrata</taxon>
        <taxon>Euteleostomi</taxon>
        <taxon>Actinopterygii</taxon>
        <taxon>Neopterygii</taxon>
        <taxon>Teleostei</taxon>
        <taxon>Neoteleostei</taxon>
        <taxon>Acanthomorphata</taxon>
        <taxon>Eupercaria</taxon>
        <taxon>Perciformes</taxon>
        <taxon>Cottioidei</taxon>
        <taxon>Cottales</taxon>
        <taxon>Liparidae</taxon>
        <taxon>Liparis</taxon>
    </lineage>
</organism>
<feature type="compositionally biased region" description="Low complexity" evidence="1">
    <location>
        <begin position="47"/>
        <end position="62"/>
    </location>
</feature>
<feature type="compositionally biased region" description="Acidic residues" evidence="1">
    <location>
        <begin position="75"/>
        <end position="87"/>
    </location>
</feature>